<proteinExistence type="predicted"/>
<name>A0ABW0SGR9_9RHOB</name>
<protein>
    <recommendedName>
        <fullName evidence="3">DUF1127 domain-containing protein</fullName>
    </recommendedName>
</protein>
<accession>A0ABW0SGR9</accession>
<evidence type="ECO:0000313" key="1">
    <source>
        <dbReference type="EMBL" id="MFC5568131.1"/>
    </source>
</evidence>
<keyword evidence="2" id="KW-1185">Reference proteome</keyword>
<comment type="caution">
    <text evidence="1">The sequence shown here is derived from an EMBL/GenBank/DDBJ whole genome shotgun (WGS) entry which is preliminary data.</text>
</comment>
<organism evidence="1 2">
    <name type="scientific">Rubellimicrobium aerolatum</name>
    <dbReference type="NCBI Taxonomy" id="490979"/>
    <lineage>
        <taxon>Bacteria</taxon>
        <taxon>Pseudomonadati</taxon>
        <taxon>Pseudomonadota</taxon>
        <taxon>Alphaproteobacteria</taxon>
        <taxon>Rhodobacterales</taxon>
        <taxon>Roseobacteraceae</taxon>
        <taxon>Rubellimicrobium</taxon>
    </lineage>
</organism>
<evidence type="ECO:0008006" key="3">
    <source>
        <dbReference type="Google" id="ProtNLM"/>
    </source>
</evidence>
<reference evidence="2" key="1">
    <citation type="journal article" date="2019" name="Int. J. Syst. Evol. Microbiol.">
        <title>The Global Catalogue of Microorganisms (GCM) 10K type strain sequencing project: providing services to taxonomists for standard genome sequencing and annotation.</title>
        <authorList>
            <consortium name="The Broad Institute Genomics Platform"/>
            <consortium name="The Broad Institute Genome Sequencing Center for Infectious Disease"/>
            <person name="Wu L."/>
            <person name="Ma J."/>
        </authorList>
    </citation>
    <scope>NUCLEOTIDE SEQUENCE [LARGE SCALE GENOMIC DNA]</scope>
    <source>
        <strain evidence="2">KACC 11588</strain>
    </source>
</reference>
<gene>
    <name evidence="1" type="ORF">ACFPOC_17110</name>
</gene>
<dbReference type="RefSeq" id="WP_209843077.1">
    <property type="nucleotide sequence ID" value="NZ_JAGGJP010000023.1"/>
</dbReference>
<sequence>MAMIADTHHHALSHTLAAPFRALWSALLLIAEAKGCMAEVERLNRLSDADLAARGTSREEQVRRIFGVRAAI</sequence>
<dbReference type="EMBL" id="JBHSNA010000027">
    <property type="protein sequence ID" value="MFC5568131.1"/>
    <property type="molecule type" value="Genomic_DNA"/>
</dbReference>
<dbReference type="Proteomes" id="UP001596056">
    <property type="component" value="Unassembled WGS sequence"/>
</dbReference>
<evidence type="ECO:0000313" key="2">
    <source>
        <dbReference type="Proteomes" id="UP001596056"/>
    </source>
</evidence>